<dbReference type="Proteomes" id="UP000015102">
    <property type="component" value="Unassembled WGS sequence"/>
</dbReference>
<accession>T1GG59</accession>
<organism evidence="1 2">
    <name type="scientific">Megaselia scalaris</name>
    <name type="common">Humpbacked fly</name>
    <name type="synonym">Phora scalaris</name>
    <dbReference type="NCBI Taxonomy" id="36166"/>
    <lineage>
        <taxon>Eukaryota</taxon>
        <taxon>Metazoa</taxon>
        <taxon>Ecdysozoa</taxon>
        <taxon>Arthropoda</taxon>
        <taxon>Hexapoda</taxon>
        <taxon>Insecta</taxon>
        <taxon>Pterygota</taxon>
        <taxon>Neoptera</taxon>
        <taxon>Endopterygota</taxon>
        <taxon>Diptera</taxon>
        <taxon>Brachycera</taxon>
        <taxon>Muscomorpha</taxon>
        <taxon>Platypezoidea</taxon>
        <taxon>Phoridae</taxon>
        <taxon>Megaseliini</taxon>
        <taxon>Megaselia</taxon>
    </lineage>
</organism>
<dbReference type="EnsemblMetazoa" id="MESCA002368-RA">
    <property type="protein sequence ID" value="MESCA002368-PA"/>
    <property type="gene ID" value="MESCA002368"/>
</dbReference>
<reference evidence="1" key="2">
    <citation type="submission" date="2015-06" db="UniProtKB">
        <authorList>
            <consortium name="EnsemblMetazoa"/>
        </authorList>
    </citation>
    <scope>IDENTIFICATION</scope>
</reference>
<reference evidence="2" key="1">
    <citation type="submission" date="2013-02" db="EMBL/GenBank/DDBJ databases">
        <authorList>
            <person name="Hughes D."/>
        </authorList>
    </citation>
    <scope>NUCLEOTIDE SEQUENCE</scope>
    <source>
        <strain>Durham</strain>
        <strain evidence="2">NC isolate 2 -- Noor lab</strain>
    </source>
</reference>
<dbReference type="HOGENOM" id="CLU_1984101_0_0_1"/>
<evidence type="ECO:0000313" key="1">
    <source>
        <dbReference type="EnsemblMetazoa" id="MESCA002368-PA"/>
    </source>
</evidence>
<keyword evidence="2" id="KW-1185">Reference proteome</keyword>
<sequence>MHDSNNKKYKFEKKRNSTYQSMLFVLEKQFNIFERDSNQINSTFLFVSRCAGCGFWQANRSLIGFLDQFFYSIGSFDATSNDKLGVLLLGINTSDNLPVITDKKQYEKFYRFYRNFPSRFFSFEVT</sequence>
<proteinExistence type="predicted"/>
<dbReference type="EMBL" id="CAQQ02394722">
    <property type="status" value="NOT_ANNOTATED_CDS"/>
    <property type="molecule type" value="Genomic_DNA"/>
</dbReference>
<evidence type="ECO:0000313" key="2">
    <source>
        <dbReference type="Proteomes" id="UP000015102"/>
    </source>
</evidence>
<protein>
    <submittedName>
        <fullName evidence="1">Uncharacterized protein</fullName>
    </submittedName>
</protein>
<dbReference type="AlphaFoldDB" id="T1GG59"/>
<dbReference type="EMBL" id="CAQQ02394721">
    <property type="status" value="NOT_ANNOTATED_CDS"/>
    <property type="molecule type" value="Genomic_DNA"/>
</dbReference>
<name>T1GG59_MEGSC</name>